<sequence>MADPLDNFGDSPLAPSRSVLTVVPSDTTALSRLPKALYVGTGGHVTLRCADDGADVVFRNVPAGTIIRARARYVRATGTTAADILAHC</sequence>
<dbReference type="Proteomes" id="UP000199206">
    <property type="component" value="Unassembled WGS sequence"/>
</dbReference>
<accession>A0A1H8HVP3</accession>
<dbReference type="STRING" id="1166340.SAMN05192583_3117"/>
<organism evidence="1 2">
    <name type="scientific">Sphingomonas gellani</name>
    <dbReference type="NCBI Taxonomy" id="1166340"/>
    <lineage>
        <taxon>Bacteria</taxon>
        <taxon>Pseudomonadati</taxon>
        <taxon>Pseudomonadota</taxon>
        <taxon>Alphaproteobacteria</taxon>
        <taxon>Sphingomonadales</taxon>
        <taxon>Sphingomonadaceae</taxon>
        <taxon>Sphingomonas</taxon>
    </lineage>
</organism>
<dbReference type="RefSeq" id="WP_093666644.1">
    <property type="nucleotide sequence ID" value="NZ_FOCF01000009.1"/>
</dbReference>
<reference evidence="2" key="1">
    <citation type="submission" date="2016-10" db="EMBL/GenBank/DDBJ databases">
        <authorList>
            <person name="Varghese N."/>
            <person name="Submissions S."/>
        </authorList>
    </citation>
    <scope>NUCLEOTIDE SEQUENCE [LARGE SCALE GENOMIC DNA]</scope>
    <source>
        <strain evidence="2">S6-262</strain>
    </source>
</reference>
<protein>
    <submittedName>
        <fullName evidence="1">Uncharacterized protein</fullName>
    </submittedName>
</protein>
<proteinExistence type="predicted"/>
<dbReference type="AlphaFoldDB" id="A0A1H8HVP3"/>
<dbReference type="OrthoDB" id="7916272at2"/>
<evidence type="ECO:0000313" key="2">
    <source>
        <dbReference type="Proteomes" id="UP000199206"/>
    </source>
</evidence>
<evidence type="ECO:0000313" key="1">
    <source>
        <dbReference type="EMBL" id="SEN60055.1"/>
    </source>
</evidence>
<name>A0A1H8HVP3_9SPHN</name>
<dbReference type="EMBL" id="FOCF01000009">
    <property type="protein sequence ID" value="SEN60055.1"/>
    <property type="molecule type" value="Genomic_DNA"/>
</dbReference>
<keyword evidence="2" id="KW-1185">Reference proteome</keyword>
<gene>
    <name evidence="1" type="ORF">SAMN05192583_3117</name>
</gene>